<proteinExistence type="predicted"/>
<dbReference type="EMBL" id="BDFD01000021">
    <property type="protein sequence ID" value="GAV21114.1"/>
    <property type="molecule type" value="Genomic_DNA"/>
</dbReference>
<reference evidence="1 2" key="1">
    <citation type="journal article" date="2017" name="Arch. Microbiol.">
        <title>Mariprofundus micogutta sp. nov., a novel iron-oxidizing zetaproteobacterium isolated from a deep-sea hydrothermal field at the Bayonnaise knoll of the Izu-Ogasawara arc, and a description of Mariprofundales ord. nov. and Zetaproteobacteria classis nov.</title>
        <authorList>
            <person name="Makita H."/>
            <person name="Tanaka E."/>
            <person name="Mitsunobu S."/>
            <person name="Miyazaki M."/>
            <person name="Nunoura T."/>
            <person name="Uematsu K."/>
            <person name="Takaki Y."/>
            <person name="Nishi S."/>
            <person name="Shimamura S."/>
            <person name="Takai K."/>
        </authorList>
    </citation>
    <scope>NUCLEOTIDE SEQUENCE [LARGE SCALE GENOMIC DNA]</scope>
    <source>
        <strain evidence="1 2">ET2</strain>
    </source>
</reference>
<comment type="caution">
    <text evidence="1">The sequence shown here is derived from an EMBL/GenBank/DDBJ whole genome shotgun (WGS) entry which is preliminary data.</text>
</comment>
<evidence type="ECO:0000313" key="1">
    <source>
        <dbReference type="EMBL" id="GAV21114.1"/>
    </source>
</evidence>
<dbReference type="OrthoDB" id="5294939at2"/>
<dbReference type="RefSeq" id="WP_072660420.1">
    <property type="nucleotide sequence ID" value="NZ_BDFD01000021.1"/>
</dbReference>
<evidence type="ECO:0000313" key="2">
    <source>
        <dbReference type="Proteomes" id="UP000231632"/>
    </source>
</evidence>
<dbReference type="STRING" id="1921010.MMIC_P2094"/>
<keyword evidence="2" id="KW-1185">Reference proteome</keyword>
<organism evidence="1 2">
    <name type="scientific">Mariprofundus micogutta</name>
    <dbReference type="NCBI Taxonomy" id="1921010"/>
    <lineage>
        <taxon>Bacteria</taxon>
        <taxon>Pseudomonadati</taxon>
        <taxon>Pseudomonadota</taxon>
        <taxon>Candidatius Mariprofundia</taxon>
        <taxon>Mariprofundales</taxon>
        <taxon>Mariprofundaceae</taxon>
        <taxon>Mariprofundus</taxon>
    </lineage>
</organism>
<gene>
    <name evidence="1" type="ORF">MMIC_P2094</name>
</gene>
<dbReference type="Proteomes" id="UP000231632">
    <property type="component" value="Unassembled WGS sequence"/>
</dbReference>
<dbReference type="AlphaFoldDB" id="A0A1L8CQG3"/>
<name>A0A1L8CQG3_9PROT</name>
<protein>
    <submittedName>
        <fullName evidence="1">Uncharacterized protein</fullName>
    </submittedName>
</protein>
<accession>A0A1L8CQG3</accession>
<sequence>MKYPKPIATSNEGWVIELIDAYQDAKAAIPFAEQAGKMMLESDLFHLAPVVCVKFRDMMGSEEYRTKARDAAIGSYIANQETGNRNLNDPVMAFSFCYIIAHYGLGLLNEEQCQNILLFVEMNLAKIKTAVAS</sequence>